<gene>
    <name evidence="1" type="ORF">ASJ80_06235</name>
</gene>
<dbReference type="EMBL" id="LMVM01000023">
    <property type="protein sequence ID" value="PAV04435.1"/>
    <property type="molecule type" value="Genomic_DNA"/>
</dbReference>
<dbReference type="InterPro" id="IPR016155">
    <property type="entry name" value="Mopterin_synth/thiamin_S_b"/>
</dbReference>
<sequence>MVNVKFLARFRDITGKRSVSIEHNGSISDLMNTLTEKYGNEFKDALFDKKGNLRDYMKIIVNGEDVESNGGLESNVENNDEVVIFQTIAGG</sequence>
<comment type="caution">
    <text evidence="1">The sequence shown here is derived from an EMBL/GenBank/DDBJ whole genome shotgun (WGS) entry which is preliminary data.</text>
</comment>
<dbReference type="CDD" id="cd17040">
    <property type="entry name" value="Ubl_MoaD_like"/>
    <property type="match status" value="1"/>
</dbReference>
<dbReference type="InterPro" id="IPR054834">
    <property type="entry name" value="SAMP1_3"/>
</dbReference>
<dbReference type="InterPro" id="IPR012675">
    <property type="entry name" value="Beta-grasp_dom_sf"/>
</dbReference>
<reference evidence="1 2" key="1">
    <citation type="journal article" date="2017" name="BMC Genomics">
        <title>Genomic analysis of methanogenic archaea reveals a shift towards energy conservation.</title>
        <authorList>
            <person name="Gilmore S.P."/>
            <person name="Henske J.K."/>
            <person name="Sexton J.A."/>
            <person name="Solomon K.V."/>
            <person name="Seppala S."/>
            <person name="Yoo J.I."/>
            <person name="Huyett L.M."/>
            <person name="Pressman A."/>
            <person name="Cogan J.Z."/>
            <person name="Kivenson V."/>
            <person name="Peng X."/>
            <person name="Tan Y."/>
            <person name="Valentine D.L."/>
            <person name="O'Malley M.A."/>
        </authorList>
    </citation>
    <scope>NUCLEOTIDE SEQUENCE [LARGE SCALE GENOMIC DNA]</scope>
    <source>
        <strain evidence="1 2">M.o.H.</strain>
    </source>
</reference>
<name>A0A2A2H500_METBR</name>
<dbReference type="Pfam" id="PF02597">
    <property type="entry name" value="ThiS"/>
    <property type="match status" value="1"/>
</dbReference>
<dbReference type="PANTHER" id="PTHR38031:SF1">
    <property type="entry name" value="SULFUR CARRIER PROTEIN CYSO"/>
    <property type="match status" value="1"/>
</dbReference>
<dbReference type="Proteomes" id="UP000217784">
    <property type="component" value="Unassembled WGS sequence"/>
</dbReference>
<accession>A0A2A2H500</accession>
<dbReference type="InterPro" id="IPR052045">
    <property type="entry name" value="Sulfur_Carrier/Prot_Modifier"/>
</dbReference>
<evidence type="ECO:0000313" key="1">
    <source>
        <dbReference type="EMBL" id="PAV04435.1"/>
    </source>
</evidence>
<keyword evidence="2" id="KW-1185">Reference proteome</keyword>
<dbReference type="InterPro" id="IPR003749">
    <property type="entry name" value="ThiS/MoaD-like"/>
</dbReference>
<proteinExistence type="predicted"/>
<dbReference type="OrthoDB" id="98357at2157"/>
<dbReference type="NCBIfam" id="NF041918">
    <property type="entry name" value="SAMP1"/>
    <property type="match status" value="1"/>
</dbReference>
<dbReference type="InterPro" id="IPR010038">
    <property type="entry name" value="MoaD_arc-typ"/>
</dbReference>
<dbReference type="SUPFAM" id="SSF54285">
    <property type="entry name" value="MoaD/ThiS"/>
    <property type="match status" value="1"/>
</dbReference>
<evidence type="ECO:0000313" key="2">
    <source>
        <dbReference type="Proteomes" id="UP000217784"/>
    </source>
</evidence>
<protein>
    <submittedName>
        <fullName evidence="1">Molybdenum cofactor biosynthesis protein MoaD</fullName>
    </submittedName>
</protein>
<dbReference type="AlphaFoldDB" id="A0A2A2H500"/>
<dbReference type="PANTHER" id="PTHR38031">
    <property type="entry name" value="SULFUR CARRIER PROTEIN SLR0821-RELATED"/>
    <property type="match status" value="1"/>
</dbReference>
<organism evidence="1 2">
    <name type="scientific">Methanobacterium bryantii</name>
    <dbReference type="NCBI Taxonomy" id="2161"/>
    <lineage>
        <taxon>Archaea</taxon>
        <taxon>Methanobacteriati</taxon>
        <taxon>Methanobacteriota</taxon>
        <taxon>Methanomada group</taxon>
        <taxon>Methanobacteria</taxon>
        <taxon>Methanobacteriales</taxon>
        <taxon>Methanobacteriaceae</taxon>
        <taxon>Methanobacterium</taxon>
    </lineage>
</organism>
<dbReference type="NCBIfam" id="TIGR01687">
    <property type="entry name" value="moaD_arch"/>
    <property type="match status" value="1"/>
</dbReference>
<dbReference type="RefSeq" id="WP_069582727.1">
    <property type="nucleotide sequence ID" value="NZ_LMVM01000023.1"/>
</dbReference>
<dbReference type="Gene3D" id="3.10.20.30">
    <property type="match status" value="1"/>
</dbReference>